<protein>
    <submittedName>
        <fullName evidence="3 4">Histone H3, putative</fullName>
    </submittedName>
</protein>
<reference evidence="4" key="2">
    <citation type="submission" date="2020-05" db="UniProtKB">
        <authorList>
            <consortium name="EnsemblMetazoa"/>
        </authorList>
    </citation>
    <scope>IDENTIFICATION</scope>
    <source>
        <strain evidence="4">wikel</strain>
    </source>
</reference>
<dbReference type="EnsemblMetazoa" id="ISCW002893-RA">
    <property type="protein sequence ID" value="ISCW002893-PA"/>
    <property type="gene ID" value="ISCW002893"/>
</dbReference>
<proteinExistence type="inferred from homology"/>
<dbReference type="PaxDb" id="6945-B7PBP0"/>
<gene>
    <name evidence="3" type="ORF">IscW_ISCW002893</name>
</gene>
<dbReference type="Proteomes" id="UP000001555">
    <property type="component" value="Unassembled WGS sequence"/>
</dbReference>
<accession>B7PBP0</accession>
<evidence type="ECO:0000256" key="1">
    <source>
        <dbReference type="ARBA" id="ARBA00010343"/>
    </source>
</evidence>
<dbReference type="Pfam" id="PF00125">
    <property type="entry name" value="Histone"/>
    <property type="match status" value="1"/>
</dbReference>
<keyword evidence="5" id="KW-1185">Reference proteome</keyword>
<dbReference type="InterPro" id="IPR000164">
    <property type="entry name" value="Histone_H3/CENP-A"/>
</dbReference>
<dbReference type="VEuPathDB" id="VectorBase:ISCW002893"/>
<dbReference type="GO" id="GO:0046982">
    <property type="term" value="F:protein heterodimerization activity"/>
    <property type="evidence" value="ECO:0007669"/>
    <property type="project" value="InterPro"/>
</dbReference>
<evidence type="ECO:0000313" key="3">
    <source>
        <dbReference type="EMBL" id="EEC04012.1"/>
    </source>
</evidence>
<dbReference type="Gene3D" id="1.10.20.10">
    <property type="entry name" value="Histone, subunit A"/>
    <property type="match status" value="1"/>
</dbReference>
<evidence type="ECO:0000313" key="4">
    <source>
        <dbReference type="EnsemblMetazoa" id="ISCW002893-PA"/>
    </source>
</evidence>
<evidence type="ECO:0000313" key="5">
    <source>
        <dbReference type="Proteomes" id="UP000001555"/>
    </source>
</evidence>
<evidence type="ECO:0000259" key="2">
    <source>
        <dbReference type="Pfam" id="PF00125"/>
    </source>
</evidence>
<dbReference type="InterPro" id="IPR007125">
    <property type="entry name" value="H2A/H2B/H3"/>
</dbReference>
<dbReference type="GO" id="GO:0000786">
    <property type="term" value="C:nucleosome"/>
    <property type="evidence" value="ECO:0007669"/>
    <property type="project" value="InterPro"/>
</dbReference>
<dbReference type="VEuPathDB" id="VectorBase:ISCI002893"/>
<feature type="domain" description="Core Histone H2A/H2B/H3" evidence="2">
    <location>
        <begin position="4"/>
        <end position="84"/>
    </location>
</feature>
<reference evidence="3 5" key="1">
    <citation type="submission" date="2008-03" db="EMBL/GenBank/DDBJ databases">
        <title>Annotation of Ixodes scapularis.</title>
        <authorList>
            <consortium name="Ixodes scapularis Genome Project Consortium"/>
            <person name="Caler E."/>
            <person name="Hannick L.I."/>
            <person name="Bidwell S."/>
            <person name="Joardar V."/>
            <person name="Thiagarajan M."/>
            <person name="Amedeo P."/>
            <person name="Galinsky K.J."/>
            <person name="Schobel S."/>
            <person name="Inman J."/>
            <person name="Hostetler J."/>
            <person name="Miller J."/>
            <person name="Hammond M."/>
            <person name="Megy K."/>
            <person name="Lawson D."/>
            <person name="Kodira C."/>
            <person name="Sutton G."/>
            <person name="Meyer J."/>
            <person name="Hill C.A."/>
            <person name="Birren B."/>
            <person name="Nene V."/>
            <person name="Collins F."/>
            <person name="Alarcon-Chaidez F."/>
            <person name="Wikel S."/>
            <person name="Strausberg R."/>
        </authorList>
    </citation>
    <scope>NUCLEOTIDE SEQUENCE [LARGE SCALE GENOMIC DNA]</scope>
    <source>
        <strain evidence="5">Wikel</strain>
        <strain evidence="3">Wikel colony</strain>
    </source>
</reference>
<dbReference type="GO" id="GO:0030527">
    <property type="term" value="F:structural constituent of chromatin"/>
    <property type="evidence" value="ECO:0007669"/>
    <property type="project" value="InterPro"/>
</dbReference>
<dbReference type="GO" id="GO:0005634">
    <property type="term" value="C:nucleus"/>
    <property type="evidence" value="ECO:0000318"/>
    <property type="project" value="GO_Central"/>
</dbReference>
<dbReference type="GO" id="GO:0003677">
    <property type="term" value="F:DNA binding"/>
    <property type="evidence" value="ECO:0007669"/>
    <property type="project" value="InterPro"/>
</dbReference>
<dbReference type="SUPFAM" id="SSF47113">
    <property type="entry name" value="Histone-fold"/>
    <property type="match status" value="1"/>
</dbReference>
<dbReference type="PANTHER" id="PTHR11426">
    <property type="entry name" value="HISTONE H3"/>
    <property type="match status" value="1"/>
</dbReference>
<dbReference type="HOGENOM" id="CLU_078295_7_2_1"/>
<organism>
    <name type="scientific">Ixodes scapularis</name>
    <name type="common">Black-legged tick</name>
    <name type="synonym">Deer tick</name>
    <dbReference type="NCBI Taxonomy" id="6945"/>
    <lineage>
        <taxon>Eukaryota</taxon>
        <taxon>Metazoa</taxon>
        <taxon>Ecdysozoa</taxon>
        <taxon>Arthropoda</taxon>
        <taxon>Chelicerata</taxon>
        <taxon>Arachnida</taxon>
        <taxon>Acari</taxon>
        <taxon>Parasitiformes</taxon>
        <taxon>Ixodida</taxon>
        <taxon>Ixodoidea</taxon>
        <taxon>Ixodidae</taxon>
        <taxon>Ixodinae</taxon>
        <taxon>Ixodes</taxon>
    </lineage>
</organism>
<dbReference type="AlphaFoldDB" id="B7PBP0"/>
<dbReference type="SMART" id="SM00428">
    <property type="entry name" value="H3"/>
    <property type="match status" value="1"/>
</dbReference>
<dbReference type="STRING" id="6945.B7PBP0"/>
<dbReference type="InterPro" id="IPR009072">
    <property type="entry name" value="Histone-fold"/>
</dbReference>
<dbReference type="EMBL" id="ABJB010514606">
    <property type="status" value="NOT_ANNOTATED_CDS"/>
    <property type="molecule type" value="Genomic_DNA"/>
</dbReference>
<name>B7PBP0_IXOSC</name>
<sequence>MHVREVRQYESGTELFIPQLPFDRLVRSIAPKCITAFWFRREVLVLLQRMSETYLISRFGESTEFSYLGKIQRLTAGDVLLARRMLGDDCLSSNV</sequence>
<dbReference type="EMBL" id="DS677759">
    <property type="protein sequence ID" value="EEC04012.1"/>
    <property type="molecule type" value="Genomic_DNA"/>
</dbReference>
<dbReference type="InParanoid" id="B7PBP0"/>
<dbReference type="PRINTS" id="PR00622">
    <property type="entry name" value="HISTONEH3"/>
</dbReference>
<comment type="similarity">
    <text evidence="1">Belongs to the histone H3 family.</text>
</comment>